<dbReference type="PANTHER" id="PTHR30163">
    <property type="entry name" value="MEMBRANE-BOUND LYTIC MUREIN TRANSGLYCOSYLASE B"/>
    <property type="match status" value="1"/>
</dbReference>
<evidence type="ECO:0000313" key="4">
    <source>
        <dbReference type="Proteomes" id="UP001055955"/>
    </source>
</evidence>
<protein>
    <submittedName>
        <fullName evidence="3">Lytic murein transglycosylase</fullName>
    </submittedName>
</protein>
<dbReference type="RefSeq" id="WP_258568740.1">
    <property type="nucleotide sequence ID" value="NZ_CP092900.1"/>
</dbReference>
<dbReference type="InterPro" id="IPR043426">
    <property type="entry name" value="MltB-like"/>
</dbReference>
<dbReference type="EMBL" id="CP092900">
    <property type="protein sequence ID" value="UTC24951.1"/>
    <property type="molecule type" value="Genomic_DNA"/>
</dbReference>
<evidence type="ECO:0000259" key="2">
    <source>
        <dbReference type="Pfam" id="PF13406"/>
    </source>
</evidence>
<dbReference type="Proteomes" id="UP001055955">
    <property type="component" value="Chromosome"/>
</dbReference>
<keyword evidence="1" id="KW-0732">Signal</keyword>
<organism evidence="3 4">
    <name type="scientific">Candidatus Comchoanobacter bicostacola</name>
    <dbReference type="NCBI Taxonomy" id="2919598"/>
    <lineage>
        <taxon>Bacteria</taxon>
        <taxon>Pseudomonadati</taxon>
        <taxon>Pseudomonadota</taxon>
        <taxon>Gammaproteobacteria</taxon>
        <taxon>Candidatus Comchoanobacterales</taxon>
        <taxon>Candidatus Comchoanobacteraceae</taxon>
        <taxon>Candidatus Comchoanobacter</taxon>
    </lineage>
</organism>
<accession>A0ABY5DL39</accession>
<keyword evidence="4" id="KW-1185">Reference proteome</keyword>
<dbReference type="Pfam" id="PF13406">
    <property type="entry name" value="SLT_2"/>
    <property type="match status" value="1"/>
</dbReference>
<gene>
    <name evidence="3" type="ORF">MMH89_02160</name>
</gene>
<proteinExistence type="predicted"/>
<feature type="chain" id="PRO_5046054078" evidence="1">
    <location>
        <begin position="16"/>
        <end position="320"/>
    </location>
</feature>
<evidence type="ECO:0000313" key="3">
    <source>
        <dbReference type="EMBL" id="UTC24951.1"/>
    </source>
</evidence>
<dbReference type="Gene3D" id="1.10.8.350">
    <property type="entry name" value="Bacterial muramidase"/>
    <property type="match status" value="1"/>
</dbReference>
<feature type="domain" description="Transglycosylase SLT" evidence="2">
    <location>
        <begin position="51"/>
        <end position="313"/>
    </location>
</feature>
<dbReference type="Gene3D" id="1.10.530.10">
    <property type="match status" value="1"/>
</dbReference>
<dbReference type="SUPFAM" id="SSF53955">
    <property type="entry name" value="Lysozyme-like"/>
    <property type="match status" value="1"/>
</dbReference>
<evidence type="ECO:0000256" key="1">
    <source>
        <dbReference type="SAM" id="SignalP"/>
    </source>
</evidence>
<dbReference type="InterPro" id="IPR023346">
    <property type="entry name" value="Lysozyme-like_dom_sf"/>
</dbReference>
<dbReference type="InterPro" id="IPR031304">
    <property type="entry name" value="SLT_2"/>
</dbReference>
<name>A0ABY5DL39_9GAMM</name>
<feature type="signal peptide" evidence="1">
    <location>
        <begin position="1"/>
        <end position="15"/>
    </location>
</feature>
<sequence>MILILAFMLFNFSIANECLTSDYIDIRTNRSLYQSALYAQKKYSVPMKYSYEKLQCIEPNKTVPSKITAQKDKKSPNPFAGVQRFVTQDRIDKQKIFYSKHIKTFHSLAKKVDPHVISSIICIETLCGDYTGKYSTIKALANVVANDHPDTRHRLHGYMTNELGTLIALDYYGIVDTETLKGSWDGGIGLAQFMPSSYMKYAISNNQDTPNLFKLEDAILSIENYLIQHGWRTGQPIVTQVPSTPHIHQLMNQKYELKCTPVICPSDTLHTPNKIIKAELNNETTYWYVFDNQSAIKAYNPRPNYILSTGILANLSEAEK</sequence>
<dbReference type="PANTHER" id="PTHR30163:SF9">
    <property type="entry name" value="MEMBRANE-BOUND LYTIC MUREIN TRANSGLYCOSYLASE B"/>
    <property type="match status" value="1"/>
</dbReference>
<reference evidence="3 4" key="1">
    <citation type="journal article" date="2022" name="Nat. Microbiol.">
        <title>The microbiome of a bacterivorous marine choanoflagellate contains a resource-demanding obligate bacterial associate.</title>
        <authorList>
            <person name="Needham D.M."/>
            <person name="Poirier C."/>
            <person name="Bachy C."/>
            <person name="George E.E."/>
            <person name="Wilken S."/>
            <person name="Yung C.C.M."/>
            <person name="Limardo A.J."/>
            <person name="Morando M."/>
            <person name="Sudek L."/>
            <person name="Malmstrom R.R."/>
            <person name="Keeling P.J."/>
            <person name="Santoro A.E."/>
            <person name="Worden A.Z."/>
        </authorList>
    </citation>
    <scope>NUCLEOTIDE SEQUENCE [LARGE SCALE GENOMIC DNA]</scope>
    <source>
        <strain evidence="3 4">Comchoano-1</strain>
    </source>
</reference>